<evidence type="ECO:0000313" key="4">
    <source>
        <dbReference type="EMBL" id="KAF5842674.1"/>
    </source>
</evidence>
<dbReference type="EC" id="5.2.1.8" evidence="1"/>
<evidence type="ECO:0000256" key="2">
    <source>
        <dbReference type="SAM" id="MobiDB-lite"/>
    </source>
</evidence>
<reference evidence="4" key="1">
    <citation type="submission" date="2017-08" db="EMBL/GenBank/DDBJ databases">
        <authorList>
            <person name="Polle J.E."/>
            <person name="Barry K."/>
            <person name="Cushman J."/>
            <person name="Schmutz J."/>
            <person name="Tran D."/>
            <person name="Hathwaick L.T."/>
            <person name="Yim W.C."/>
            <person name="Jenkins J."/>
            <person name="Mckie-Krisberg Z.M."/>
            <person name="Prochnik S."/>
            <person name="Lindquist E."/>
            <person name="Dockter R.B."/>
            <person name="Adam C."/>
            <person name="Molina H."/>
            <person name="Bunkerborg J."/>
            <person name="Jin E."/>
            <person name="Buchheim M."/>
            <person name="Magnuson J."/>
        </authorList>
    </citation>
    <scope>NUCLEOTIDE SEQUENCE</scope>
    <source>
        <strain evidence="4">CCAP 19/18</strain>
    </source>
</reference>
<feature type="compositionally biased region" description="Acidic residues" evidence="2">
    <location>
        <begin position="109"/>
        <end position="119"/>
    </location>
</feature>
<dbReference type="InterPro" id="IPR041232">
    <property type="entry name" value="NPL"/>
</dbReference>
<comment type="catalytic activity">
    <reaction evidence="1">
        <text>[protein]-peptidylproline (omega=180) = [protein]-peptidylproline (omega=0)</text>
        <dbReference type="Rhea" id="RHEA:16237"/>
        <dbReference type="Rhea" id="RHEA-COMP:10747"/>
        <dbReference type="Rhea" id="RHEA-COMP:10748"/>
        <dbReference type="ChEBI" id="CHEBI:83833"/>
        <dbReference type="ChEBI" id="CHEBI:83834"/>
        <dbReference type="EC" id="5.2.1.8"/>
    </reaction>
</comment>
<evidence type="ECO:0000256" key="1">
    <source>
        <dbReference type="PROSITE-ProRule" id="PRU00277"/>
    </source>
</evidence>
<feature type="region of interest" description="Disordered" evidence="2">
    <location>
        <begin position="160"/>
        <end position="200"/>
    </location>
</feature>
<gene>
    <name evidence="4" type="ORF">DUNSADRAFT_5750</name>
</gene>
<name>A0ABQ7H755_DUNSA</name>
<keyword evidence="5" id="KW-1185">Reference proteome</keyword>
<keyword evidence="1" id="KW-0697">Rotamase</keyword>
<dbReference type="EMBL" id="MU069457">
    <property type="protein sequence ID" value="KAF5842674.1"/>
    <property type="molecule type" value="Genomic_DNA"/>
</dbReference>
<dbReference type="InterPro" id="IPR001179">
    <property type="entry name" value="PPIase_FKBP_dom"/>
</dbReference>
<dbReference type="InterPro" id="IPR046357">
    <property type="entry name" value="PPIase_dom_sf"/>
</dbReference>
<dbReference type="Gene3D" id="2.60.120.340">
    <property type="entry name" value="Nucleoplasmin core domain"/>
    <property type="match status" value="1"/>
</dbReference>
<feature type="domain" description="PPIase FKBP-type" evidence="3">
    <location>
        <begin position="218"/>
        <end position="243"/>
    </location>
</feature>
<feature type="compositionally biased region" description="Acidic residues" evidence="2">
    <location>
        <begin position="162"/>
        <end position="194"/>
    </location>
</feature>
<protein>
    <recommendedName>
        <fullName evidence="1">peptidylprolyl isomerase</fullName>
        <ecNumber evidence="1">5.2.1.8</ecNumber>
    </recommendedName>
</protein>
<accession>A0ABQ7H755</accession>
<proteinExistence type="predicted"/>
<evidence type="ECO:0000259" key="3">
    <source>
        <dbReference type="PROSITE" id="PS50059"/>
    </source>
</evidence>
<evidence type="ECO:0000313" key="5">
    <source>
        <dbReference type="Proteomes" id="UP000815325"/>
    </source>
</evidence>
<organism evidence="4 5">
    <name type="scientific">Dunaliella salina</name>
    <name type="common">Green alga</name>
    <name type="synonym">Protococcus salinus</name>
    <dbReference type="NCBI Taxonomy" id="3046"/>
    <lineage>
        <taxon>Eukaryota</taxon>
        <taxon>Viridiplantae</taxon>
        <taxon>Chlorophyta</taxon>
        <taxon>core chlorophytes</taxon>
        <taxon>Chlorophyceae</taxon>
        <taxon>CS clade</taxon>
        <taxon>Chlamydomonadales</taxon>
        <taxon>Dunaliellaceae</taxon>
        <taxon>Dunaliella</taxon>
    </lineage>
</organism>
<sequence>MAMFFGQVACPGRATPFVPGGSPNDSILHLSQASVLATVKEGKRASLMAKFGSSDAEPVCLATLTAGRQDSVPLDIFLDRYTEFSVLGDVEVHLSGYFAPPDTMLGAGGDEDSEDDEEYTGQGEGDSSSEEDEAIQNGEGLQHLRSALPGVQSLRQMIMGGDSEEGSSGEEEDDEDEDDDEEDDSEDEEEEEDEPKAPHCVIEEINEQQEVRVHTCMYGSSGIKGAIPPNATLEFEMELVDVK</sequence>
<dbReference type="Proteomes" id="UP000815325">
    <property type="component" value="Unassembled WGS sequence"/>
</dbReference>
<comment type="caution">
    <text evidence="4">The sequence shown here is derived from an EMBL/GenBank/DDBJ whole genome shotgun (WGS) entry which is preliminary data.</text>
</comment>
<feature type="region of interest" description="Disordered" evidence="2">
    <location>
        <begin position="103"/>
        <end position="137"/>
    </location>
</feature>
<keyword evidence="1" id="KW-0413">Isomerase</keyword>
<dbReference type="PROSITE" id="PS50059">
    <property type="entry name" value="FKBP_PPIASE"/>
    <property type="match status" value="1"/>
</dbReference>
<dbReference type="SUPFAM" id="SSF54534">
    <property type="entry name" value="FKBP-like"/>
    <property type="match status" value="1"/>
</dbReference>
<dbReference type="Gene3D" id="3.10.50.40">
    <property type="match status" value="1"/>
</dbReference>
<dbReference type="Pfam" id="PF17800">
    <property type="entry name" value="NPL"/>
    <property type="match status" value="1"/>
</dbReference>